<comment type="caution">
    <text evidence="6">The sequence shown here is derived from an EMBL/GenBank/DDBJ whole genome shotgun (WGS) entry which is preliminary data.</text>
</comment>
<keyword evidence="2" id="KW-0804">Transcription</keyword>
<evidence type="ECO:0000256" key="2">
    <source>
        <dbReference type="ARBA" id="ARBA00023163"/>
    </source>
</evidence>
<keyword evidence="1" id="KW-0805">Transcription regulation</keyword>
<feature type="region of interest" description="Disordered" evidence="3">
    <location>
        <begin position="71"/>
        <end position="111"/>
    </location>
</feature>
<feature type="transmembrane region" description="Helical" evidence="4">
    <location>
        <begin position="112"/>
        <end position="132"/>
    </location>
</feature>
<name>A0ABV8KU42_9ACTN</name>
<dbReference type="Pfam" id="PF13490">
    <property type="entry name" value="zf-HC2"/>
    <property type="match status" value="1"/>
</dbReference>
<sequence>MDGPAAHRSSELGLYVLGVLDAEDREPVERHLARCPECRSEADALSGVVAAFASLSAVDRLRIVQEFGVRRPDARPGRTGRRNLPPPSPAARVRPRATKSPPRSTRRRPGPLVGAAGLAAVLAVLLAGYLTLAGPGPADRPGGPAPVAAGVDNRSGAAVSIRIVGRPDGSAGVQVTVTGLRDATRYQLYAVTADGGTRLVTDWTGSAAPQDLSADLPIPAADVAFFTVTLMDDTPVVSAYLPGAGTATPLRGECGRTVNRDPDSAVLTPCR</sequence>
<keyword evidence="4" id="KW-1133">Transmembrane helix</keyword>
<dbReference type="Proteomes" id="UP001595868">
    <property type="component" value="Unassembled WGS sequence"/>
</dbReference>
<evidence type="ECO:0000256" key="3">
    <source>
        <dbReference type="SAM" id="MobiDB-lite"/>
    </source>
</evidence>
<accession>A0ABV8KU42</accession>
<proteinExistence type="predicted"/>
<dbReference type="InterPro" id="IPR041916">
    <property type="entry name" value="Anti_sigma_zinc_sf"/>
</dbReference>
<keyword evidence="7" id="KW-1185">Reference proteome</keyword>
<feature type="domain" description="Putative zinc-finger" evidence="5">
    <location>
        <begin position="12"/>
        <end position="39"/>
    </location>
</feature>
<keyword evidence="4" id="KW-0472">Membrane</keyword>
<evidence type="ECO:0000259" key="5">
    <source>
        <dbReference type="Pfam" id="PF13490"/>
    </source>
</evidence>
<keyword evidence="4" id="KW-0812">Transmembrane</keyword>
<evidence type="ECO:0000313" key="7">
    <source>
        <dbReference type="Proteomes" id="UP001595868"/>
    </source>
</evidence>
<protein>
    <submittedName>
        <fullName evidence="6">Zf-HC2 domain-containing protein</fullName>
    </submittedName>
</protein>
<dbReference type="RefSeq" id="WP_377550816.1">
    <property type="nucleotide sequence ID" value="NZ_JBHSBN010000024.1"/>
</dbReference>
<evidence type="ECO:0000256" key="4">
    <source>
        <dbReference type="SAM" id="Phobius"/>
    </source>
</evidence>
<evidence type="ECO:0000313" key="6">
    <source>
        <dbReference type="EMBL" id="MFC4109456.1"/>
    </source>
</evidence>
<reference evidence="7" key="1">
    <citation type="journal article" date="2019" name="Int. J. Syst. Evol. Microbiol.">
        <title>The Global Catalogue of Microorganisms (GCM) 10K type strain sequencing project: providing services to taxonomists for standard genome sequencing and annotation.</title>
        <authorList>
            <consortium name="The Broad Institute Genomics Platform"/>
            <consortium name="The Broad Institute Genome Sequencing Center for Infectious Disease"/>
            <person name="Wu L."/>
            <person name="Ma J."/>
        </authorList>
    </citation>
    <scope>NUCLEOTIDE SEQUENCE [LARGE SCALE GENOMIC DNA]</scope>
    <source>
        <strain evidence="7">2902at01</strain>
    </source>
</reference>
<evidence type="ECO:0000256" key="1">
    <source>
        <dbReference type="ARBA" id="ARBA00023015"/>
    </source>
</evidence>
<organism evidence="6 7">
    <name type="scientific">Micromonospora zhanjiangensis</name>
    <dbReference type="NCBI Taxonomy" id="1522057"/>
    <lineage>
        <taxon>Bacteria</taxon>
        <taxon>Bacillati</taxon>
        <taxon>Actinomycetota</taxon>
        <taxon>Actinomycetes</taxon>
        <taxon>Micromonosporales</taxon>
        <taxon>Micromonosporaceae</taxon>
        <taxon>Micromonospora</taxon>
    </lineage>
</organism>
<gene>
    <name evidence="6" type="ORF">ACFOX0_26435</name>
</gene>
<dbReference type="InterPro" id="IPR027383">
    <property type="entry name" value="Znf_put"/>
</dbReference>
<dbReference type="Gene3D" id="1.10.10.1320">
    <property type="entry name" value="Anti-sigma factor, zinc-finger domain"/>
    <property type="match status" value="1"/>
</dbReference>
<dbReference type="EMBL" id="JBHSBN010000024">
    <property type="protein sequence ID" value="MFC4109456.1"/>
    <property type="molecule type" value="Genomic_DNA"/>
</dbReference>